<dbReference type="AlphaFoldDB" id="D7BE99"/>
<dbReference type="EC" id="1.2.1.88" evidence="2"/>
<dbReference type="InterPro" id="IPR050485">
    <property type="entry name" value="Proline_metab_enzyme"/>
</dbReference>
<evidence type="ECO:0000256" key="8">
    <source>
        <dbReference type="PROSITE-ProRule" id="PRU10007"/>
    </source>
</evidence>
<dbReference type="KEGG" id="msv:Mesil_3126"/>
<dbReference type="PROSITE" id="PS00687">
    <property type="entry name" value="ALDEHYDE_DEHYDR_GLU"/>
    <property type="match status" value="1"/>
</dbReference>
<keyword evidence="12" id="KW-1185">Reference proteome</keyword>
<feature type="active site" evidence="8">
    <location>
        <position position="287"/>
    </location>
</feature>
<dbReference type="Proteomes" id="UP000001916">
    <property type="component" value="Chromosome"/>
</dbReference>
<dbReference type="EMBL" id="CP002042">
    <property type="protein sequence ID" value="ADH64957.1"/>
    <property type="molecule type" value="Genomic_DNA"/>
</dbReference>
<evidence type="ECO:0000256" key="7">
    <source>
        <dbReference type="ARBA" id="ARBA00061617"/>
    </source>
</evidence>
<reference evidence="11 12" key="1">
    <citation type="journal article" date="2010" name="Stand. Genomic Sci.">
        <title>Complete genome sequence of Meiothermus silvanus type strain (VI-R2).</title>
        <authorList>
            <person name="Sikorski J."/>
            <person name="Tindall B.J."/>
            <person name="Lowry S."/>
            <person name="Lucas S."/>
            <person name="Nolan M."/>
            <person name="Copeland A."/>
            <person name="Glavina Del Rio T."/>
            <person name="Tice H."/>
            <person name="Cheng J.F."/>
            <person name="Han C."/>
            <person name="Pitluck S."/>
            <person name="Liolios K."/>
            <person name="Ivanova N."/>
            <person name="Mavromatis K."/>
            <person name="Mikhailova N."/>
            <person name="Pati A."/>
            <person name="Goodwin L."/>
            <person name="Chen A."/>
            <person name="Palaniappan K."/>
            <person name="Land M."/>
            <person name="Hauser L."/>
            <person name="Chang Y.J."/>
            <person name="Jeffries C.D."/>
            <person name="Rohde M."/>
            <person name="Goker M."/>
            <person name="Woyke T."/>
            <person name="Bristow J."/>
            <person name="Eisen J.A."/>
            <person name="Markowitz V."/>
            <person name="Hugenholtz P."/>
            <person name="Kyrpides N.C."/>
            <person name="Klenk H.P."/>
            <person name="Lapidus A."/>
        </authorList>
    </citation>
    <scope>NUCLEOTIDE SEQUENCE [LARGE SCALE GENOMIC DNA]</scope>
    <source>
        <strain evidence="12">ATCC 700542 / DSM 9946 / VI-R2</strain>
    </source>
</reference>
<dbReference type="Pfam" id="PF00171">
    <property type="entry name" value="Aldedh"/>
    <property type="match status" value="1"/>
</dbReference>
<dbReference type="HOGENOM" id="CLU_005391_0_0_0"/>
<sequence length="515" mass="56261">MTVEPYRPQPIETFQTPEKRQEMIRALAEVRQQFGRHYPLIIGGEKVQTQAAIPSTNPSNPAEVVGYAAQAGASEADAALEAAWRAFKTWKDWPQEARSRTLLKAAHIMKRRQRELEAWMVYEIGKNWTEAAADVAEAIDFTVYYAQQALKYTAKPPLVAVPGEDNESFYMPLGAGVVIAPWNFPLAILTGMTLGPIAVGNTVVAKPAEDTPVIAAKLFEILEEAGLPAGVANLLPGHGSEVGAYLVSHPKTRFINFTGSLEVGLKINEEAAKLAPGQTWLKRVFLELGGKDAIIVDETADLEAAALGIVQSAYGFQGQKCSACSRLIVLERVHDDLMEQVVERARKLVVGPAEENPDMGPVASEKQEQTVARYIEIGKEEGQCILGGHRLEGSGYFFEPTIFDGVAPQARIAQEEIFGPVLSVIRVPDFDAALEVANGTRFGLTGGVFSRSRERLERARQEFQVGNLYFNRKITGALVGVQPFGGFNLSGTNTKAGGPDYLMNFLHMKSVTERF</sequence>
<dbReference type="STRING" id="526227.Mesil_3126"/>
<feature type="domain" description="Aldehyde dehydrogenase" evidence="10">
    <location>
        <begin position="51"/>
        <end position="511"/>
    </location>
</feature>
<dbReference type="PANTHER" id="PTHR42862">
    <property type="entry name" value="DELTA-1-PYRROLINE-5-CARBOXYLATE DEHYDROGENASE 1, ISOFORM A-RELATED"/>
    <property type="match status" value="1"/>
</dbReference>
<dbReference type="eggNOG" id="COG1012">
    <property type="taxonomic scope" value="Bacteria"/>
</dbReference>
<proteinExistence type="inferred from homology"/>
<dbReference type="Gene3D" id="3.40.605.10">
    <property type="entry name" value="Aldehyde Dehydrogenase, Chain A, domain 1"/>
    <property type="match status" value="1"/>
</dbReference>
<dbReference type="InterPro" id="IPR016162">
    <property type="entry name" value="Ald_DH_N"/>
</dbReference>
<organism evidence="11 12">
    <name type="scientific">Allomeiothermus silvanus (strain ATCC 700542 / DSM 9946 / NBRC 106475 / NCIMB 13440 / VI-R2)</name>
    <name type="common">Thermus silvanus</name>
    <dbReference type="NCBI Taxonomy" id="526227"/>
    <lineage>
        <taxon>Bacteria</taxon>
        <taxon>Thermotogati</taxon>
        <taxon>Deinococcota</taxon>
        <taxon>Deinococci</taxon>
        <taxon>Thermales</taxon>
        <taxon>Thermaceae</taxon>
        <taxon>Allomeiothermus</taxon>
    </lineage>
</organism>
<keyword evidence="4" id="KW-0520">NAD</keyword>
<dbReference type="InterPro" id="IPR005932">
    <property type="entry name" value="RocA"/>
</dbReference>
<dbReference type="PANTHER" id="PTHR42862:SF1">
    <property type="entry name" value="DELTA-1-PYRROLINE-5-CARBOXYLATE DEHYDROGENASE 2, ISOFORM A-RELATED"/>
    <property type="match status" value="1"/>
</dbReference>
<evidence type="ECO:0000313" key="11">
    <source>
        <dbReference type="EMBL" id="ADH64957.1"/>
    </source>
</evidence>
<evidence type="ECO:0000259" key="10">
    <source>
        <dbReference type="Pfam" id="PF00171"/>
    </source>
</evidence>
<dbReference type="GO" id="GO:0004657">
    <property type="term" value="F:proline dehydrogenase activity"/>
    <property type="evidence" value="ECO:0007669"/>
    <property type="project" value="UniProtKB-ARBA"/>
</dbReference>
<dbReference type="InterPro" id="IPR016161">
    <property type="entry name" value="Ald_DH/histidinol_DH"/>
</dbReference>
<dbReference type="RefSeq" id="WP_013159485.1">
    <property type="nucleotide sequence ID" value="NC_014212.1"/>
</dbReference>
<gene>
    <name evidence="11" type="ordered locus">Mesil_3126</name>
</gene>
<dbReference type="OrthoDB" id="23766at2"/>
<name>D7BE99_ALLS1</name>
<keyword evidence="3 9" id="KW-0560">Oxidoreductase</keyword>
<evidence type="ECO:0000256" key="3">
    <source>
        <dbReference type="ARBA" id="ARBA00023002"/>
    </source>
</evidence>
<dbReference type="FunFam" id="3.40.605.10:FF:000045">
    <property type="entry name" value="1-pyrroline-5-carboxylate dehydrogenase 1"/>
    <property type="match status" value="1"/>
</dbReference>
<dbReference type="InterPro" id="IPR016163">
    <property type="entry name" value="Ald_DH_C"/>
</dbReference>
<dbReference type="SUPFAM" id="SSF53720">
    <property type="entry name" value="ALDH-like"/>
    <property type="match status" value="1"/>
</dbReference>
<dbReference type="PROSITE" id="PS00070">
    <property type="entry name" value="ALDEHYDE_DEHYDR_CYS"/>
    <property type="match status" value="1"/>
</dbReference>
<comment type="pathway">
    <text evidence="1">Amino-acid degradation; L-proline degradation into L-glutamate; L-glutamate from L-proline: step 2/2.</text>
</comment>
<dbReference type="InterPro" id="IPR015590">
    <property type="entry name" value="Aldehyde_DH_dom"/>
</dbReference>
<dbReference type="CDD" id="cd07124">
    <property type="entry name" value="ALDH_PutA-P5CDH-RocA"/>
    <property type="match status" value="1"/>
</dbReference>
<dbReference type="GO" id="GO:0010133">
    <property type="term" value="P:L-proline catabolic process to L-glutamate"/>
    <property type="evidence" value="ECO:0007669"/>
    <property type="project" value="TreeGrafter"/>
</dbReference>
<dbReference type="NCBIfam" id="NF002852">
    <property type="entry name" value="PRK03137.1"/>
    <property type="match status" value="1"/>
</dbReference>
<protein>
    <recommendedName>
        <fullName evidence="5">L-glutamate gamma-semialdehyde dehydrogenase</fullName>
        <ecNumber evidence="2">1.2.1.88</ecNumber>
    </recommendedName>
    <alternativeName>
        <fullName evidence="5">L-glutamate gamma-semialdehyde dehydrogenase</fullName>
    </alternativeName>
</protein>
<comment type="catalytic activity">
    <reaction evidence="6">
        <text>L-glutamate 5-semialdehyde + NAD(+) + H2O = L-glutamate + NADH + 2 H(+)</text>
        <dbReference type="Rhea" id="RHEA:30235"/>
        <dbReference type="ChEBI" id="CHEBI:15377"/>
        <dbReference type="ChEBI" id="CHEBI:15378"/>
        <dbReference type="ChEBI" id="CHEBI:29985"/>
        <dbReference type="ChEBI" id="CHEBI:57540"/>
        <dbReference type="ChEBI" id="CHEBI:57945"/>
        <dbReference type="ChEBI" id="CHEBI:58066"/>
        <dbReference type="EC" id="1.2.1.88"/>
    </reaction>
</comment>
<evidence type="ECO:0000256" key="5">
    <source>
        <dbReference type="ARBA" id="ARBA00032259"/>
    </source>
</evidence>
<dbReference type="InterPro" id="IPR029510">
    <property type="entry name" value="Ald_DH_CS_GLU"/>
</dbReference>
<dbReference type="NCBIfam" id="TIGR01237">
    <property type="entry name" value="D1pyr5carbox2"/>
    <property type="match status" value="1"/>
</dbReference>
<evidence type="ECO:0000256" key="2">
    <source>
        <dbReference type="ARBA" id="ARBA00012884"/>
    </source>
</evidence>
<dbReference type="GO" id="GO:0009898">
    <property type="term" value="C:cytoplasmic side of plasma membrane"/>
    <property type="evidence" value="ECO:0007669"/>
    <property type="project" value="TreeGrafter"/>
</dbReference>
<dbReference type="FunFam" id="3.40.309.10:FF:000005">
    <property type="entry name" value="1-pyrroline-5-carboxylate dehydrogenase 1"/>
    <property type="match status" value="1"/>
</dbReference>
<evidence type="ECO:0000256" key="4">
    <source>
        <dbReference type="ARBA" id="ARBA00023027"/>
    </source>
</evidence>
<dbReference type="InterPro" id="IPR016160">
    <property type="entry name" value="Ald_DH_CS_CYS"/>
</dbReference>
<dbReference type="GO" id="GO:0003842">
    <property type="term" value="F:L-glutamate gamma-semialdehyde dehydrogenase activity"/>
    <property type="evidence" value="ECO:0007669"/>
    <property type="project" value="UniProtKB-EC"/>
</dbReference>
<evidence type="ECO:0000256" key="9">
    <source>
        <dbReference type="RuleBase" id="RU003345"/>
    </source>
</evidence>
<evidence type="ECO:0000256" key="1">
    <source>
        <dbReference type="ARBA" id="ARBA00004786"/>
    </source>
</evidence>
<evidence type="ECO:0000313" key="12">
    <source>
        <dbReference type="Proteomes" id="UP000001916"/>
    </source>
</evidence>
<dbReference type="Gene3D" id="3.40.309.10">
    <property type="entry name" value="Aldehyde Dehydrogenase, Chain A, domain 2"/>
    <property type="match status" value="1"/>
</dbReference>
<evidence type="ECO:0000256" key="6">
    <source>
        <dbReference type="ARBA" id="ARBA00048142"/>
    </source>
</evidence>
<comment type="similarity">
    <text evidence="7">Belongs to the aldehyde dehydrogenase family. RocA subfamily.</text>
</comment>
<accession>D7BE99</accession>